<name>A0A8R7UY99_TRIUA</name>
<organism evidence="2 3">
    <name type="scientific">Triticum urartu</name>
    <name type="common">Red wild einkorn</name>
    <name type="synonym">Crithodium urartu</name>
    <dbReference type="NCBI Taxonomy" id="4572"/>
    <lineage>
        <taxon>Eukaryota</taxon>
        <taxon>Viridiplantae</taxon>
        <taxon>Streptophyta</taxon>
        <taxon>Embryophyta</taxon>
        <taxon>Tracheophyta</taxon>
        <taxon>Spermatophyta</taxon>
        <taxon>Magnoliopsida</taxon>
        <taxon>Liliopsida</taxon>
        <taxon>Poales</taxon>
        <taxon>Poaceae</taxon>
        <taxon>BOP clade</taxon>
        <taxon>Pooideae</taxon>
        <taxon>Triticodae</taxon>
        <taxon>Triticeae</taxon>
        <taxon>Triticinae</taxon>
        <taxon>Triticum</taxon>
    </lineage>
</organism>
<reference evidence="2" key="3">
    <citation type="submission" date="2022-06" db="UniProtKB">
        <authorList>
            <consortium name="EnsemblPlants"/>
        </authorList>
    </citation>
    <scope>IDENTIFICATION</scope>
</reference>
<reference evidence="3" key="1">
    <citation type="journal article" date="2013" name="Nature">
        <title>Draft genome of the wheat A-genome progenitor Triticum urartu.</title>
        <authorList>
            <person name="Ling H.Q."/>
            <person name="Zhao S."/>
            <person name="Liu D."/>
            <person name="Wang J."/>
            <person name="Sun H."/>
            <person name="Zhang C."/>
            <person name="Fan H."/>
            <person name="Li D."/>
            <person name="Dong L."/>
            <person name="Tao Y."/>
            <person name="Gao C."/>
            <person name="Wu H."/>
            <person name="Li Y."/>
            <person name="Cui Y."/>
            <person name="Guo X."/>
            <person name="Zheng S."/>
            <person name="Wang B."/>
            <person name="Yu K."/>
            <person name="Liang Q."/>
            <person name="Yang W."/>
            <person name="Lou X."/>
            <person name="Chen J."/>
            <person name="Feng M."/>
            <person name="Jian J."/>
            <person name="Zhang X."/>
            <person name="Luo G."/>
            <person name="Jiang Y."/>
            <person name="Liu J."/>
            <person name="Wang Z."/>
            <person name="Sha Y."/>
            <person name="Zhang B."/>
            <person name="Wu H."/>
            <person name="Tang D."/>
            <person name="Shen Q."/>
            <person name="Xue P."/>
            <person name="Zou S."/>
            <person name="Wang X."/>
            <person name="Liu X."/>
            <person name="Wang F."/>
            <person name="Yang Y."/>
            <person name="An X."/>
            <person name="Dong Z."/>
            <person name="Zhang K."/>
            <person name="Zhang X."/>
            <person name="Luo M.C."/>
            <person name="Dvorak J."/>
            <person name="Tong Y."/>
            <person name="Wang J."/>
            <person name="Yang H."/>
            <person name="Li Z."/>
            <person name="Wang D."/>
            <person name="Zhang A."/>
            <person name="Wang J."/>
        </authorList>
    </citation>
    <scope>NUCLEOTIDE SEQUENCE</scope>
    <source>
        <strain evidence="3">cv. G1812</strain>
    </source>
</reference>
<sequence>ILHLPKATGEQAEQNPWRQFFFHSNPTHPLRRCTTLRRGRRCPTRTTCKSATRRRAASTHACSRRCAAFAATRRASAASTASAAAATRPGRRRPQGAAAEIHRPPPPFIISICVLCLSSMRTVSDIAVILYVQDKAITVNIDYGLCCILI</sequence>
<protein>
    <submittedName>
        <fullName evidence="2">Uncharacterized protein</fullName>
    </submittedName>
</protein>
<reference evidence="2" key="2">
    <citation type="submission" date="2018-03" db="EMBL/GenBank/DDBJ databases">
        <title>The Triticum urartu genome reveals the dynamic nature of wheat genome evolution.</title>
        <authorList>
            <person name="Ling H."/>
            <person name="Ma B."/>
            <person name="Shi X."/>
            <person name="Liu H."/>
            <person name="Dong L."/>
            <person name="Sun H."/>
            <person name="Cao Y."/>
            <person name="Gao Q."/>
            <person name="Zheng S."/>
            <person name="Li Y."/>
            <person name="Yu Y."/>
            <person name="Du H."/>
            <person name="Qi M."/>
            <person name="Li Y."/>
            <person name="Yu H."/>
            <person name="Cui Y."/>
            <person name="Wang N."/>
            <person name="Chen C."/>
            <person name="Wu H."/>
            <person name="Zhao Y."/>
            <person name="Zhang J."/>
            <person name="Li Y."/>
            <person name="Zhou W."/>
            <person name="Zhang B."/>
            <person name="Hu W."/>
            <person name="Eijk M."/>
            <person name="Tang J."/>
            <person name="Witsenboer H."/>
            <person name="Zhao S."/>
            <person name="Li Z."/>
            <person name="Zhang A."/>
            <person name="Wang D."/>
            <person name="Liang C."/>
        </authorList>
    </citation>
    <scope>NUCLEOTIDE SEQUENCE [LARGE SCALE GENOMIC DNA]</scope>
    <source>
        <strain evidence="2">cv. G1812</strain>
    </source>
</reference>
<dbReference type="Gramene" id="TuG1812G0700000893.01.T01">
    <property type="protein sequence ID" value="TuG1812G0700000893.01.T01"/>
    <property type="gene ID" value="TuG1812G0700000893.01"/>
</dbReference>
<evidence type="ECO:0000256" key="1">
    <source>
        <dbReference type="SAM" id="MobiDB-lite"/>
    </source>
</evidence>
<proteinExistence type="predicted"/>
<dbReference type="EnsemblPlants" id="TuG1812G0700000893.01.T01">
    <property type="protein sequence ID" value="TuG1812G0700000893.01.T01"/>
    <property type="gene ID" value="TuG1812G0700000893.01"/>
</dbReference>
<evidence type="ECO:0000313" key="3">
    <source>
        <dbReference type="Proteomes" id="UP000015106"/>
    </source>
</evidence>
<dbReference type="AlphaFoldDB" id="A0A8R7UY99"/>
<keyword evidence="3" id="KW-1185">Reference proteome</keyword>
<feature type="region of interest" description="Disordered" evidence="1">
    <location>
        <begin position="80"/>
        <end position="100"/>
    </location>
</feature>
<dbReference type="Proteomes" id="UP000015106">
    <property type="component" value="Chromosome 7"/>
</dbReference>
<accession>A0A8R7UY99</accession>
<evidence type="ECO:0000313" key="2">
    <source>
        <dbReference type="EnsemblPlants" id="TuG1812G0700000893.01.T01"/>
    </source>
</evidence>